<reference evidence="1 2" key="1">
    <citation type="journal article" date="2020" name="Front. Microbiol.">
        <title>Genetic Organization of the aprX-lipA2 Operon Affects the Proteolytic Potential of Pseudomonas Species in Milk.</title>
        <authorList>
            <person name="Maier C."/>
            <person name="Huptas C."/>
            <person name="von Neubeck M."/>
            <person name="Scherer S."/>
            <person name="Wenning M."/>
            <person name="Lucking G."/>
        </authorList>
    </citation>
    <scope>NUCLEOTIDE SEQUENCE [LARGE SCALE GENOMIC DNA]</scope>
    <source>
        <strain evidence="1 2">G4779</strain>
    </source>
</reference>
<organism evidence="1 2">
    <name type="scientific">Pseudomonas gessardii</name>
    <dbReference type="NCBI Taxonomy" id="78544"/>
    <lineage>
        <taxon>Bacteria</taxon>
        <taxon>Pseudomonadati</taxon>
        <taxon>Pseudomonadota</taxon>
        <taxon>Gammaproteobacteria</taxon>
        <taxon>Pseudomonadales</taxon>
        <taxon>Pseudomonadaceae</taxon>
        <taxon>Pseudomonas</taxon>
    </lineage>
</organism>
<dbReference type="EMBL" id="JAAQYP010000035">
    <property type="protein sequence ID" value="NNA97403.1"/>
    <property type="molecule type" value="Genomic_DNA"/>
</dbReference>
<dbReference type="Proteomes" id="UP000542111">
    <property type="component" value="Unassembled WGS sequence"/>
</dbReference>
<dbReference type="AlphaFoldDB" id="A0A7Y1MSG6"/>
<proteinExistence type="predicted"/>
<accession>A0A7Y1MSG6</accession>
<name>A0A7Y1MSG6_9PSED</name>
<evidence type="ECO:0000313" key="2">
    <source>
        <dbReference type="Proteomes" id="UP000542111"/>
    </source>
</evidence>
<protein>
    <submittedName>
        <fullName evidence="1">Uncharacterized protein</fullName>
    </submittedName>
</protein>
<sequence length="70" mass="7764">MSHILIVCNERPDSVTGSSVGQHPKPGWEFSHLAGRFLAEMIVGVLLNKCAWVGAQARGFYIFHKLIEGR</sequence>
<evidence type="ECO:0000313" key="1">
    <source>
        <dbReference type="EMBL" id="NNA97403.1"/>
    </source>
</evidence>
<dbReference type="GeneID" id="70105234"/>
<gene>
    <name evidence="1" type="ORF">HBO33_19740</name>
</gene>
<dbReference type="RefSeq" id="WP_130898234.1">
    <property type="nucleotide sequence ID" value="NZ_CBCRYT010000017.1"/>
</dbReference>
<comment type="caution">
    <text evidence="1">The sequence shown here is derived from an EMBL/GenBank/DDBJ whole genome shotgun (WGS) entry which is preliminary data.</text>
</comment>